<sequence length="77" mass="8562">MGQNHERPHAISPREPAIEALLSRPEADSIVDLLLSLPGQEIDEADTFNRIVKDRLEAKLADRVRSLIGDDGYQRAA</sequence>
<organism evidence="1 2">
    <name type="scientific">Allomesorhizobium camelthorni</name>
    <dbReference type="NCBI Taxonomy" id="475069"/>
    <lineage>
        <taxon>Bacteria</taxon>
        <taxon>Pseudomonadati</taxon>
        <taxon>Pseudomonadota</taxon>
        <taxon>Alphaproteobacteria</taxon>
        <taxon>Hyphomicrobiales</taxon>
        <taxon>Phyllobacteriaceae</taxon>
        <taxon>Allomesorhizobium</taxon>
    </lineage>
</organism>
<evidence type="ECO:0000313" key="1">
    <source>
        <dbReference type="EMBL" id="NGO52907.1"/>
    </source>
</evidence>
<reference evidence="1 2" key="1">
    <citation type="submission" date="2020-02" db="EMBL/GenBank/DDBJ databases">
        <title>Genome sequence of strain CCNWXJ40-4.</title>
        <authorList>
            <person name="Gao J."/>
            <person name="Sun J."/>
        </authorList>
    </citation>
    <scope>NUCLEOTIDE SEQUENCE [LARGE SCALE GENOMIC DNA]</scope>
    <source>
        <strain evidence="1 2">CCNWXJ 40-4</strain>
    </source>
</reference>
<gene>
    <name evidence="1" type="ORF">G6N73_17280</name>
</gene>
<protein>
    <submittedName>
        <fullName evidence="1">Uncharacterized protein</fullName>
    </submittedName>
</protein>
<evidence type="ECO:0000313" key="2">
    <source>
        <dbReference type="Proteomes" id="UP001642900"/>
    </source>
</evidence>
<accession>A0A6G4WFM3</accession>
<name>A0A6G4WFM3_9HYPH</name>
<proteinExistence type="predicted"/>
<comment type="caution">
    <text evidence="1">The sequence shown here is derived from an EMBL/GenBank/DDBJ whole genome shotgun (WGS) entry which is preliminary data.</text>
</comment>
<dbReference type="Proteomes" id="UP001642900">
    <property type="component" value="Unassembled WGS sequence"/>
</dbReference>
<dbReference type="RefSeq" id="WP_165029748.1">
    <property type="nucleotide sequence ID" value="NZ_JAAKZF010000023.1"/>
</dbReference>
<dbReference type="AlphaFoldDB" id="A0A6G4WFM3"/>
<dbReference type="EMBL" id="JAAKZF010000023">
    <property type="protein sequence ID" value="NGO52907.1"/>
    <property type="molecule type" value="Genomic_DNA"/>
</dbReference>
<keyword evidence="2" id="KW-1185">Reference proteome</keyword>